<dbReference type="GeneID" id="20816199"/>
<evidence type="ECO:0000256" key="1">
    <source>
        <dbReference type="SAM" id="MobiDB-lite"/>
    </source>
</evidence>
<gene>
    <name evidence="2" type="ORF">H257_14203</name>
</gene>
<sequence>MSTFGASNWGTADGGHGGGARNRWGRSHERATSMFSVAEATMRRCDDDRGRPYRRSMPDFEVTSIWEMRTTRWTGFPERELWLEARKSMLSWRSVGLHEASCCGPEVPSAERTYV</sequence>
<name>W4FS26_APHAT</name>
<proteinExistence type="predicted"/>
<organism evidence="2">
    <name type="scientific">Aphanomyces astaci</name>
    <name type="common">Crayfish plague agent</name>
    <dbReference type="NCBI Taxonomy" id="112090"/>
    <lineage>
        <taxon>Eukaryota</taxon>
        <taxon>Sar</taxon>
        <taxon>Stramenopiles</taxon>
        <taxon>Oomycota</taxon>
        <taxon>Saprolegniomycetes</taxon>
        <taxon>Saprolegniales</taxon>
        <taxon>Verrucalvaceae</taxon>
        <taxon>Aphanomyces</taxon>
    </lineage>
</organism>
<dbReference type="VEuPathDB" id="FungiDB:H257_14203"/>
<protein>
    <submittedName>
        <fullName evidence="2">Uncharacterized protein</fullName>
    </submittedName>
</protein>
<dbReference type="EMBL" id="KI913167">
    <property type="protein sequence ID" value="ETV70305.1"/>
    <property type="molecule type" value="Genomic_DNA"/>
</dbReference>
<reference evidence="2" key="1">
    <citation type="submission" date="2013-12" db="EMBL/GenBank/DDBJ databases">
        <title>The Genome Sequence of Aphanomyces astaci APO3.</title>
        <authorList>
            <consortium name="The Broad Institute Genomics Platform"/>
            <person name="Russ C."/>
            <person name="Tyler B."/>
            <person name="van West P."/>
            <person name="Dieguez-Uribeondo J."/>
            <person name="Young S.K."/>
            <person name="Zeng Q."/>
            <person name="Gargeya S."/>
            <person name="Fitzgerald M."/>
            <person name="Abouelleil A."/>
            <person name="Alvarado L."/>
            <person name="Chapman S.B."/>
            <person name="Gainer-Dewar J."/>
            <person name="Goldberg J."/>
            <person name="Griggs A."/>
            <person name="Gujja S."/>
            <person name="Hansen M."/>
            <person name="Howarth C."/>
            <person name="Imamovic A."/>
            <person name="Ireland A."/>
            <person name="Larimer J."/>
            <person name="McCowan C."/>
            <person name="Murphy C."/>
            <person name="Pearson M."/>
            <person name="Poon T.W."/>
            <person name="Priest M."/>
            <person name="Roberts A."/>
            <person name="Saif S."/>
            <person name="Shea T."/>
            <person name="Sykes S."/>
            <person name="Wortman J."/>
            <person name="Nusbaum C."/>
            <person name="Birren B."/>
        </authorList>
    </citation>
    <scope>NUCLEOTIDE SEQUENCE [LARGE SCALE GENOMIC DNA]</scope>
    <source>
        <strain evidence="2">APO3</strain>
    </source>
</reference>
<accession>W4FS26</accession>
<dbReference type="RefSeq" id="XP_009840264.1">
    <property type="nucleotide sequence ID" value="XM_009841962.1"/>
</dbReference>
<feature type="region of interest" description="Disordered" evidence="1">
    <location>
        <begin position="1"/>
        <end position="29"/>
    </location>
</feature>
<dbReference type="AlphaFoldDB" id="W4FS26"/>
<evidence type="ECO:0000313" key="2">
    <source>
        <dbReference type="EMBL" id="ETV70305.1"/>
    </source>
</evidence>